<dbReference type="AlphaFoldDB" id="A0A5M6CHS8"/>
<comment type="caution">
    <text evidence="12">The sequence shown here is derived from an EMBL/GenBank/DDBJ whole genome shotgun (WGS) entry which is preliminary data.</text>
</comment>
<evidence type="ECO:0000256" key="4">
    <source>
        <dbReference type="ARBA" id="ARBA00034315"/>
    </source>
</evidence>
<gene>
    <name evidence="12" type="ORF">F0919_08045</name>
</gene>
<evidence type="ECO:0000256" key="6">
    <source>
        <dbReference type="ARBA" id="ARBA00034339"/>
    </source>
</evidence>
<evidence type="ECO:0000259" key="10">
    <source>
        <dbReference type="Pfam" id="PF10137"/>
    </source>
</evidence>
<evidence type="ECO:0000313" key="13">
    <source>
        <dbReference type="Proteomes" id="UP000323632"/>
    </source>
</evidence>
<accession>A0A5M6CHS8</accession>
<keyword evidence="2" id="KW-0378">Hydrolase</keyword>
<comment type="similarity">
    <text evidence="4">In the C-terminal section; belongs to the bacterial STING family.</text>
</comment>
<protein>
    <recommendedName>
        <fullName evidence="6">CD-NTase-associated protein 12</fullName>
        <ecNumber evidence="5">3.2.2.5</ecNumber>
    </recommendedName>
    <alternativeName>
        <fullName evidence="7">NAD(+) hydrolase</fullName>
    </alternativeName>
    <alternativeName>
        <fullName evidence="8">TIR-STING</fullName>
    </alternativeName>
</protein>
<evidence type="ECO:0000256" key="9">
    <source>
        <dbReference type="ARBA" id="ARBA00049230"/>
    </source>
</evidence>
<dbReference type="InterPro" id="IPR019302">
    <property type="entry name" value="CAP12/PCTIR_TIR_dom"/>
</dbReference>
<proteinExistence type="inferred from homology"/>
<sequence length="321" mass="36200">MRSQIFIGSSAEGLRYVDQICTYLEPVGDVVKWTTSFTQNRSALDSLIKKTKLSEFAILVATCDDLTLKRDDIKSTPRDNIVFEFGLFAGATGIDRAFLLVEEAAELPSDLEGIVVSRFSDDKSKYNSLEKKCAELIEHIRKEQETSQLGLLPSTALALGYYHSFIKGVCEQIRDAGIISVDNQTLKIKNFELYIIIPAELDNNGVVDFRHQYNKAKGLEQAQTLAAANTHRGYPFHFKIDPSEQDRTKEVEVKLFDIPTTLNTIVEAVKIFVPTEKIGQNSEHEYLENRELKNFAKVLKYLVKKNSLTRSLVIVSDNVVL</sequence>
<evidence type="ECO:0000256" key="1">
    <source>
        <dbReference type="ARBA" id="ARBA00022741"/>
    </source>
</evidence>
<organism evidence="12 13">
    <name type="scientific">Taibaiella lutea</name>
    <dbReference type="NCBI Taxonomy" id="2608001"/>
    <lineage>
        <taxon>Bacteria</taxon>
        <taxon>Pseudomonadati</taxon>
        <taxon>Bacteroidota</taxon>
        <taxon>Chitinophagia</taxon>
        <taxon>Chitinophagales</taxon>
        <taxon>Chitinophagaceae</taxon>
        <taxon>Taibaiella</taxon>
    </lineage>
</organism>
<dbReference type="GO" id="GO:0000166">
    <property type="term" value="F:nucleotide binding"/>
    <property type="evidence" value="ECO:0007669"/>
    <property type="project" value="UniProtKB-KW"/>
</dbReference>
<evidence type="ECO:0000313" key="12">
    <source>
        <dbReference type="EMBL" id="KAA5534563.1"/>
    </source>
</evidence>
<dbReference type="Pfam" id="PF20300">
    <property type="entry name" value="prok_STING"/>
    <property type="match status" value="1"/>
</dbReference>
<keyword evidence="1" id="KW-0547">Nucleotide-binding</keyword>
<name>A0A5M6CHS8_9BACT</name>
<comment type="catalytic activity">
    <reaction evidence="9">
        <text>NAD(+) + H2O = ADP-D-ribose + nicotinamide + H(+)</text>
        <dbReference type="Rhea" id="RHEA:16301"/>
        <dbReference type="ChEBI" id="CHEBI:15377"/>
        <dbReference type="ChEBI" id="CHEBI:15378"/>
        <dbReference type="ChEBI" id="CHEBI:17154"/>
        <dbReference type="ChEBI" id="CHEBI:57540"/>
        <dbReference type="ChEBI" id="CHEBI:57967"/>
        <dbReference type="EC" id="3.2.2.5"/>
    </reaction>
</comment>
<dbReference type="EC" id="3.2.2.5" evidence="5"/>
<evidence type="ECO:0000256" key="5">
    <source>
        <dbReference type="ARBA" id="ARBA00034327"/>
    </source>
</evidence>
<dbReference type="GO" id="GO:0003953">
    <property type="term" value="F:NAD+ nucleosidase activity"/>
    <property type="evidence" value="ECO:0007669"/>
    <property type="project" value="UniProtKB-EC"/>
</dbReference>
<dbReference type="CDD" id="cd22659">
    <property type="entry name" value="STING_bact-like"/>
    <property type="match status" value="1"/>
</dbReference>
<evidence type="ECO:0000256" key="2">
    <source>
        <dbReference type="ARBA" id="ARBA00022801"/>
    </source>
</evidence>
<keyword evidence="13" id="KW-1185">Reference proteome</keyword>
<evidence type="ECO:0000259" key="11">
    <source>
        <dbReference type="Pfam" id="PF20300"/>
    </source>
</evidence>
<reference evidence="12 13" key="1">
    <citation type="submission" date="2019-09" db="EMBL/GenBank/DDBJ databases">
        <title>Genome sequence and assembly of Taibaiella sp.</title>
        <authorList>
            <person name="Chhetri G."/>
        </authorList>
    </citation>
    <scope>NUCLEOTIDE SEQUENCE [LARGE SCALE GENOMIC DNA]</scope>
    <source>
        <strain evidence="12 13">KVB11</strain>
    </source>
</reference>
<evidence type="ECO:0000256" key="8">
    <source>
        <dbReference type="ARBA" id="ARBA00034366"/>
    </source>
</evidence>
<dbReference type="RefSeq" id="WP_150032243.1">
    <property type="nucleotide sequence ID" value="NZ_VWSH01000002.1"/>
</dbReference>
<dbReference type="EMBL" id="VWSH01000002">
    <property type="protein sequence ID" value="KAA5534563.1"/>
    <property type="molecule type" value="Genomic_DNA"/>
</dbReference>
<dbReference type="GO" id="GO:0050135">
    <property type="term" value="F:NADP+ nucleosidase activity"/>
    <property type="evidence" value="ECO:0007669"/>
    <property type="project" value="InterPro"/>
</dbReference>
<dbReference type="Proteomes" id="UP000323632">
    <property type="component" value="Unassembled WGS sequence"/>
</dbReference>
<evidence type="ECO:0000256" key="3">
    <source>
        <dbReference type="ARBA" id="ARBA00023118"/>
    </source>
</evidence>
<evidence type="ECO:0000256" key="7">
    <source>
        <dbReference type="ARBA" id="ARBA00034355"/>
    </source>
</evidence>
<feature type="domain" description="CD-NTase-associated protein 12/Pycsar effector protein TIR" evidence="10">
    <location>
        <begin position="4"/>
        <end position="120"/>
    </location>
</feature>
<dbReference type="GO" id="GO:0051607">
    <property type="term" value="P:defense response to virus"/>
    <property type="evidence" value="ECO:0007669"/>
    <property type="project" value="UniProtKB-KW"/>
</dbReference>
<feature type="domain" description="Prokaryotic STING" evidence="11">
    <location>
        <begin position="153"/>
        <end position="300"/>
    </location>
</feature>
<keyword evidence="3" id="KW-0051">Antiviral defense</keyword>
<dbReference type="Pfam" id="PF10137">
    <property type="entry name" value="CAP12-PCTIR_TIR"/>
    <property type="match status" value="1"/>
</dbReference>
<dbReference type="InterPro" id="IPR046876">
    <property type="entry name" value="Prok_STING"/>
</dbReference>